<proteinExistence type="predicted"/>
<gene>
    <name evidence="2" type="ORF">LZC94_27970</name>
</gene>
<evidence type="ECO:0000313" key="3">
    <source>
        <dbReference type="Proteomes" id="UP001370348"/>
    </source>
</evidence>
<feature type="compositionally biased region" description="Polar residues" evidence="1">
    <location>
        <begin position="334"/>
        <end position="344"/>
    </location>
</feature>
<dbReference type="Proteomes" id="UP001370348">
    <property type="component" value="Chromosome"/>
</dbReference>
<feature type="compositionally biased region" description="Basic and acidic residues" evidence="1">
    <location>
        <begin position="128"/>
        <end position="141"/>
    </location>
</feature>
<feature type="compositionally biased region" description="Low complexity" evidence="1">
    <location>
        <begin position="281"/>
        <end position="332"/>
    </location>
</feature>
<dbReference type="EMBL" id="CP089984">
    <property type="protein sequence ID" value="WXB11683.1"/>
    <property type="molecule type" value="Genomic_DNA"/>
</dbReference>
<protein>
    <submittedName>
        <fullName evidence="2">Uncharacterized protein</fullName>
    </submittedName>
</protein>
<feature type="compositionally biased region" description="Basic and acidic residues" evidence="1">
    <location>
        <begin position="158"/>
        <end position="176"/>
    </location>
</feature>
<dbReference type="RefSeq" id="WP_394821305.1">
    <property type="nucleotide sequence ID" value="NZ_CP089984.1"/>
</dbReference>
<feature type="compositionally biased region" description="Acidic residues" evidence="1">
    <location>
        <begin position="22"/>
        <end position="35"/>
    </location>
</feature>
<reference evidence="2 3" key="1">
    <citation type="submission" date="2021-12" db="EMBL/GenBank/DDBJ databases">
        <title>Discovery of the Pendulisporaceae a myxobacterial family with distinct sporulation behavior and unique specialized metabolism.</title>
        <authorList>
            <person name="Garcia R."/>
            <person name="Popoff A."/>
            <person name="Bader C.D."/>
            <person name="Loehr J."/>
            <person name="Walesch S."/>
            <person name="Walt C."/>
            <person name="Boldt J."/>
            <person name="Bunk B."/>
            <person name="Haeckl F.J.F.P.J."/>
            <person name="Gunesch A.P."/>
            <person name="Birkelbach J."/>
            <person name="Nuebel U."/>
            <person name="Pietschmann T."/>
            <person name="Bach T."/>
            <person name="Mueller R."/>
        </authorList>
    </citation>
    <scope>NUCLEOTIDE SEQUENCE [LARGE SCALE GENOMIC DNA]</scope>
    <source>
        <strain evidence="2 3">MSr11954</strain>
    </source>
</reference>
<evidence type="ECO:0000313" key="2">
    <source>
        <dbReference type="EMBL" id="WXB11683.1"/>
    </source>
</evidence>
<feature type="region of interest" description="Disordered" evidence="1">
    <location>
        <begin position="281"/>
        <end position="423"/>
    </location>
</feature>
<sequence>MKQDENGRKLESPTALARSDESPLELAEEEVDETDPSFPARWGERAPGSTRGSLNVSGAPRIDRTNPNFLIGETVANVKPEERSVEVSVEISPPSEQPESKIVSSTPSKSSAKSPKDAVTQDMPAALAREEAVRSAQRELDSNLLLAGIAPAMAPDESGFRQRVKEEESRNHHNDTNDSIDELIDGLPFEASLPRKKSERRRQKDEAERPRRAPLPSLTGQGPVHTGTGDVQEALRAAKSKPPRTGSLVPAGLARNRTPLLGGLMVLTCLLLGAFFVARSTQAPPSAPKSASVAASPAPSSSPAAPVVTAAAGAVATGGAHSAQAGAAAAAADETSQAITSTPTVVMPAAPDPATSTKASLTVRPRPGAARTRPRNAEDTSGLEANPLDDGPRPSKASKPAEPTPAPSASPSPSAEDKLLTGH</sequence>
<feature type="compositionally biased region" description="Basic and acidic residues" evidence="1">
    <location>
        <begin position="1"/>
        <end position="11"/>
    </location>
</feature>
<keyword evidence="3" id="KW-1185">Reference proteome</keyword>
<organism evidence="2 3">
    <name type="scientific">Pendulispora albinea</name>
    <dbReference type="NCBI Taxonomy" id="2741071"/>
    <lineage>
        <taxon>Bacteria</taxon>
        <taxon>Pseudomonadati</taxon>
        <taxon>Myxococcota</taxon>
        <taxon>Myxococcia</taxon>
        <taxon>Myxococcales</taxon>
        <taxon>Sorangiineae</taxon>
        <taxon>Pendulisporaceae</taxon>
        <taxon>Pendulispora</taxon>
    </lineage>
</organism>
<feature type="compositionally biased region" description="Basic and acidic residues" evidence="1">
    <location>
        <begin position="202"/>
        <end position="211"/>
    </location>
</feature>
<feature type="compositionally biased region" description="Low complexity" evidence="1">
    <location>
        <begin position="100"/>
        <end position="113"/>
    </location>
</feature>
<evidence type="ECO:0000256" key="1">
    <source>
        <dbReference type="SAM" id="MobiDB-lite"/>
    </source>
</evidence>
<name>A0ABZ2LP67_9BACT</name>
<accession>A0ABZ2LP67</accession>
<feature type="region of interest" description="Disordered" evidence="1">
    <location>
        <begin position="1"/>
        <end position="251"/>
    </location>
</feature>